<keyword evidence="3" id="KW-1185">Reference proteome</keyword>
<feature type="transmembrane region" description="Helical" evidence="1">
    <location>
        <begin position="31"/>
        <end position="50"/>
    </location>
</feature>
<evidence type="ECO:0000313" key="3">
    <source>
        <dbReference type="Proteomes" id="UP001302949"/>
    </source>
</evidence>
<name>A0ABU5QH20_9BACT</name>
<feature type="transmembrane region" description="Helical" evidence="1">
    <location>
        <begin position="5"/>
        <end position="25"/>
    </location>
</feature>
<evidence type="ECO:0000256" key="1">
    <source>
        <dbReference type="SAM" id="Phobius"/>
    </source>
</evidence>
<dbReference type="EMBL" id="JAYFUM010000038">
    <property type="protein sequence ID" value="MEA5141932.1"/>
    <property type="molecule type" value="Genomic_DNA"/>
</dbReference>
<protein>
    <recommendedName>
        <fullName evidence="4">ATP synthase F0 subunit 8</fullName>
    </recommendedName>
</protein>
<proteinExistence type="predicted"/>
<sequence>MKNIILLMLLTIFALNCYLGYLWIFEENKTVIIPFWTFFGIAIVIEYYVLKKKIEDKV</sequence>
<keyword evidence="1" id="KW-0472">Membrane</keyword>
<gene>
    <name evidence="2" type="ORF">VB248_22435</name>
</gene>
<evidence type="ECO:0008006" key="4">
    <source>
        <dbReference type="Google" id="ProtNLM"/>
    </source>
</evidence>
<comment type="caution">
    <text evidence="2">The sequence shown here is derived from an EMBL/GenBank/DDBJ whole genome shotgun (WGS) entry which is preliminary data.</text>
</comment>
<keyword evidence="1" id="KW-0812">Transmembrane</keyword>
<accession>A0ABU5QH20</accession>
<dbReference type="Proteomes" id="UP001302949">
    <property type="component" value="Unassembled WGS sequence"/>
</dbReference>
<organism evidence="2 3">
    <name type="scientific">Arcicella rigui</name>
    <dbReference type="NCBI Taxonomy" id="797020"/>
    <lineage>
        <taxon>Bacteria</taxon>
        <taxon>Pseudomonadati</taxon>
        <taxon>Bacteroidota</taxon>
        <taxon>Cytophagia</taxon>
        <taxon>Cytophagales</taxon>
        <taxon>Flectobacillaceae</taxon>
        <taxon>Arcicella</taxon>
    </lineage>
</organism>
<reference evidence="2 3" key="1">
    <citation type="submission" date="2023-12" db="EMBL/GenBank/DDBJ databases">
        <title>Novel species of the genus Arcicella isolated from rivers.</title>
        <authorList>
            <person name="Lu H."/>
        </authorList>
    </citation>
    <scope>NUCLEOTIDE SEQUENCE [LARGE SCALE GENOMIC DNA]</scope>
    <source>
        <strain evidence="2 3">KCTC 23307</strain>
    </source>
</reference>
<dbReference type="RefSeq" id="WP_323299085.1">
    <property type="nucleotide sequence ID" value="NZ_JAYFUM010000038.1"/>
</dbReference>
<keyword evidence="1" id="KW-1133">Transmembrane helix</keyword>
<evidence type="ECO:0000313" key="2">
    <source>
        <dbReference type="EMBL" id="MEA5141932.1"/>
    </source>
</evidence>